<name>A0A841GW02_9BACT</name>
<comment type="caution">
    <text evidence="2">The sequence shown here is derived from an EMBL/GenBank/DDBJ whole genome shotgun (WGS) entry which is preliminary data.</text>
</comment>
<dbReference type="InterPro" id="IPR011037">
    <property type="entry name" value="Pyrv_Knase-like_insert_dom_sf"/>
</dbReference>
<reference evidence="2 3" key="1">
    <citation type="submission" date="2020-08" db="EMBL/GenBank/DDBJ databases">
        <title>Genomic Encyclopedia of Type Strains, Phase IV (KMG-IV): sequencing the most valuable type-strain genomes for metagenomic binning, comparative biology and taxonomic classification.</title>
        <authorList>
            <person name="Goeker M."/>
        </authorList>
    </citation>
    <scope>NUCLEOTIDE SEQUENCE [LARGE SCALE GENOMIC DNA]</scope>
    <source>
        <strain evidence="2 3">DSM 29007</strain>
    </source>
</reference>
<organism evidence="2 3">
    <name type="scientific">Longimicrobium terrae</name>
    <dbReference type="NCBI Taxonomy" id="1639882"/>
    <lineage>
        <taxon>Bacteria</taxon>
        <taxon>Pseudomonadati</taxon>
        <taxon>Gemmatimonadota</taxon>
        <taxon>Longimicrobiia</taxon>
        <taxon>Longimicrobiales</taxon>
        <taxon>Longimicrobiaceae</taxon>
        <taxon>Longimicrobium</taxon>
    </lineage>
</organism>
<gene>
    <name evidence="2" type="ORF">HNQ61_001431</name>
</gene>
<dbReference type="GO" id="GO:0003824">
    <property type="term" value="F:catalytic activity"/>
    <property type="evidence" value="ECO:0007669"/>
    <property type="project" value="InterPro"/>
</dbReference>
<dbReference type="PANTHER" id="PTHR30212">
    <property type="entry name" value="PROTEIN YIIM"/>
    <property type="match status" value="1"/>
</dbReference>
<evidence type="ECO:0000259" key="1">
    <source>
        <dbReference type="PROSITE" id="PS51340"/>
    </source>
</evidence>
<dbReference type="Proteomes" id="UP000582837">
    <property type="component" value="Unassembled WGS sequence"/>
</dbReference>
<dbReference type="AlphaFoldDB" id="A0A841GW02"/>
<dbReference type="GO" id="GO:0030170">
    <property type="term" value="F:pyridoxal phosphate binding"/>
    <property type="evidence" value="ECO:0007669"/>
    <property type="project" value="InterPro"/>
</dbReference>
<accession>A0A841GW02</accession>
<protein>
    <submittedName>
        <fullName evidence="2">MOSC domain-containing protein YiiM</fullName>
    </submittedName>
</protein>
<dbReference type="RefSeq" id="WP_170036055.1">
    <property type="nucleotide sequence ID" value="NZ_JABDTL010000002.1"/>
</dbReference>
<feature type="domain" description="MOSC" evidence="1">
    <location>
        <begin position="31"/>
        <end position="165"/>
    </location>
</feature>
<evidence type="ECO:0000313" key="2">
    <source>
        <dbReference type="EMBL" id="MBB6069814.1"/>
    </source>
</evidence>
<dbReference type="Pfam" id="PF03473">
    <property type="entry name" value="MOSC"/>
    <property type="match status" value="1"/>
</dbReference>
<dbReference type="InterPro" id="IPR005302">
    <property type="entry name" value="MoCF_Sase_C"/>
</dbReference>
<dbReference type="SUPFAM" id="SSF50800">
    <property type="entry name" value="PK beta-barrel domain-like"/>
    <property type="match status" value="1"/>
</dbReference>
<dbReference type="GO" id="GO:0030151">
    <property type="term" value="F:molybdenum ion binding"/>
    <property type="evidence" value="ECO:0007669"/>
    <property type="project" value="InterPro"/>
</dbReference>
<dbReference type="InterPro" id="IPR052353">
    <property type="entry name" value="Benzoxazolinone_Detox_Enz"/>
</dbReference>
<dbReference type="EMBL" id="JACHIA010000003">
    <property type="protein sequence ID" value="MBB6069814.1"/>
    <property type="molecule type" value="Genomic_DNA"/>
</dbReference>
<sequence length="211" mass="23455">MPDSRILHVNVGAVREVEWRGRLVTTGIWKAPVEGRVALRCVNFAGDDQADRTVHGGPDKAVYAYSREDYDFWREEEGFDTPPGLFGENLTVDGIDLSAALVGERWSVGSTVLEIAQPRMPCFKLGLRVGDAHFPRRFQRAGRPGAYFRVVQEGEVGAGDAVRVLERPDHGITLRYMTEVLTDRGKAAALRAVPNLPEFWDDIAHGRIALE</sequence>
<dbReference type="Gene3D" id="2.40.33.20">
    <property type="entry name" value="PK beta-barrel domain-like"/>
    <property type="match status" value="1"/>
</dbReference>
<keyword evidence="3" id="KW-1185">Reference proteome</keyword>
<dbReference type="PROSITE" id="PS51340">
    <property type="entry name" value="MOSC"/>
    <property type="match status" value="1"/>
</dbReference>
<proteinExistence type="predicted"/>
<evidence type="ECO:0000313" key="3">
    <source>
        <dbReference type="Proteomes" id="UP000582837"/>
    </source>
</evidence>
<dbReference type="PANTHER" id="PTHR30212:SF2">
    <property type="entry name" value="PROTEIN YIIM"/>
    <property type="match status" value="1"/>
</dbReference>